<feature type="region of interest" description="Disordered" evidence="5">
    <location>
        <begin position="255"/>
        <end position="274"/>
    </location>
</feature>
<organism evidence="9 10">
    <name type="scientific">Antricoccus suffuscus</name>
    <dbReference type="NCBI Taxonomy" id="1629062"/>
    <lineage>
        <taxon>Bacteria</taxon>
        <taxon>Bacillati</taxon>
        <taxon>Actinomycetota</taxon>
        <taxon>Actinomycetes</taxon>
        <taxon>Geodermatophilales</taxon>
        <taxon>Antricoccaceae</taxon>
        <taxon>Antricoccus</taxon>
    </lineage>
</organism>
<dbReference type="PANTHER" id="PTHR35807">
    <property type="entry name" value="TRANSCRIPTIONAL REGULATOR REDD-RELATED"/>
    <property type="match status" value="1"/>
</dbReference>
<evidence type="ECO:0000259" key="6">
    <source>
        <dbReference type="SMART" id="SM00382"/>
    </source>
</evidence>
<evidence type="ECO:0000313" key="10">
    <source>
        <dbReference type="Proteomes" id="UP000237752"/>
    </source>
</evidence>
<dbReference type="InterPro" id="IPR001867">
    <property type="entry name" value="OmpR/PhoB-type_DNA-bd"/>
</dbReference>
<dbReference type="GO" id="GO:0006355">
    <property type="term" value="P:regulation of DNA-templated transcription"/>
    <property type="evidence" value="ECO:0007669"/>
    <property type="project" value="InterPro"/>
</dbReference>
<dbReference type="Gene3D" id="1.10.10.10">
    <property type="entry name" value="Winged helix-like DNA-binding domain superfamily/Winged helix DNA-binding domain"/>
    <property type="match status" value="1"/>
</dbReference>
<proteinExistence type="inferred from homology"/>
<evidence type="ECO:0000313" key="9">
    <source>
        <dbReference type="EMBL" id="PRZ41963.1"/>
    </source>
</evidence>
<keyword evidence="2" id="KW-0805">Transcription regulation</keyword>
<gene>
    <name evidence="9" type="ORF">CLV47_10791</name>
</gene>
<dbReference type="InterPro" id="IPR049945">
    <property type="entry name" value="AAA_22"/>
</dbReference>
<keyword evidence="4" id="KW-0804">Transcription</keyword>
<dbReference type="InterPro" id="IPR011990">
    <property type="entry name" value="TPR-like_helical_dom_sf"/>
</dbReference>
<evidence type="ECO:0000256" key="4">
    <source>
        <dbReference type="ARBA" id="ARBA00023163"/>
    </source>
</evidence>
<dbReference type="InterPro" id="IPR003593">
    <property type="entry name" value="AAA+_ATPase"/>
</dbReference>
<dbReference type="InterPro" id="IPR027417">
    <property type="entry name" value="P-loop_NTPase"/>
</dbReference>
<dbReference type="InterPro" id="IPR016032">
    <property type="entry name" value="Sig_transdc_resp-reg_C-effctor"/>
</dbReference>
<dbReference type="SUPFAM" id="SSF52540">
    <property type="entry name" value="P-loop containing nucleoside triphosphate hydrolases"/>
    <property type="match status" value="1"/>
</dbReference>
<dbReference type="SMART" id="SM01043">
    <property type="entry name" value="BTAD"/>
    <property type="match status" value="1"/>
</dbReference>
<dbReference type="InterPro" id="IPR005158">
    <property type="entry name" value="BTAD"/>
</dbReference>
<dbReference type="CDD" id="cd15831">
    <property type="entry name" value="BTAD"/>
    <property type="match status" value="1"/>
</dbReference>
<evidence type="ECO:0000256" key="2">
    <source>
        <dbReference type="ARBA" id="ARBA00023015"/>
    </source>
</evidence>
<dbReference type="Gene3D" id="1.25.40.10">
    <property type="entry name" value="Tetratricopeptide repeat domain"/>
    <property type="match status" value="1"/>
</dbReference>
<keyword evidence="10" id="KW-1185">Reference proteome</keyword>
<sequence length="1066" mass="114428">MAVLDVLVLGPMAARVDGRDHPIRGAKQQALLARLAVARGRPLRSEQVIADLWDEDRLRDPAHALQAQVSRLRSTLPIEIEFLHGGYRVDPTTFRTDAARFERLYKQSRWLLADGDLNQAADCLHEALGLWRGDALEGLHAVAALHIESVRLAKLHAAALADRIDVDLALERGAAMVPELHVLVEEQPFLERHWGQLMTALYSGGNTHEALETFSRARGIFVEHLGVEPSGELCGLHMQILREEPPESLLRLPTASTARGEPGNTDDIPRDTSALSVTSNRPSALLSLLDDKRALILTGPAGIGKTHLLRTLAATFESQHRLAPLLSASPLSKTIPLGVFLGTAGSIPEDRFTPAALIDFFTRQRSQAVLLVDNVDQLDDTSLFVITALIRTSGLPAVMTIHDLNNAPQEITALYDSGELSQVAVEGLTAADVDELAIHMVGGPLTPDTRPRILEIASGNPLHLREIITGSLHEGRLAHTVHGWELQGTPTPTSRLARLVGERFDVLNDAALEAAASVAIAGEYPADALDESDRRALARADVLEFTEHGWLRLSHPLDAEILRARCSDVLWHELTRDVVQVLLEGAQERPEARRRAHVLALDLNEEIDPEATIALAEHALASFDERLALRAAEAVVARMPASVDGHRIAAQAASALRMSEVADEHFGRATENAVTGAERTAVALARGCHLGLVHHDAAEALKIINEALTEVDGPIEVAHLQRARTRWAAVAGQGGEVANAPAEASDAASALGMITVGVSGVITGPLEDAQRVLLRLREVPDDIIDLVPGGAALIELTEIMALSNTGDVIATRRRLEETITQTTEQAPEALGMWEYALGFSHLLSGDSKRAYEIGQSAAAHLAWRDAAGLLPAAQALAAAAAQANGRTTEARKLFDAVPAAAAHDPKVVMLRAWADAWQAKTERRDGDAAHTLINAAQWMLAAQHTFFAGMLAHCAVRVGAVGGGEQLSDAVTILHEAEAVAGGGLLDIFVRHGEATLAGDHAALDLIAGDAHELGMESTATDTWQALLRSSDETSLPASKERHLRRLIGRVHTEAPTMVLWTALAS</sequence>
<evidence type="ECO:0000256" key="3">
    <source>
        <dbReference type="ARBA" id="ARBA00023125"/>
    </source>
</evidence>
<dbReference type="Pfam" id="PF13401">
    <property type="entry name" value="AAA_22"/>
    <property type="match status" value="1"/>
</dbReference>
<dbReference type="GO" id="GO:0016887">
    <property type="term" value="F:ATP hydrolysis activity"/>
    <property type="evidence" value="ECO:0007669"/>
    <property type="project" value="InterPro"/>
</dbReference>
<dbReference type="SUPFAM" id="SSF46894">
    <property type="entry name" value="C-terminal effector domain of the bipartite response regulators"/>
    <property type="match status" value="1"/>
</dbReference>
<evidence type="ECO:0000256" key="1">
    <source>
        <dbReference type="ARBA" id="ARBA00005820"/>
    </source>
</evidence>
<dbReference type="Pfam" id="PF03704">
    <property type="entry name" value="BTAD"/>
    <property type="match status" value="1"/>
</dbReference>
<dbReference type="GO" id="GO:0003677">
    <property type="term" value="F:DNA binding"/>
    <property type="evidence" value="ECO:0007669"/>
    <property type="project" value="UniProtKB-KW"/>
</dbReference>
<dbReference type="AlphaFoldDB" id="A0A2T1A033"/>
<evidence type="ECO:0000259" key="7">
    <source>
        <dbReference type="SMART" id="SM00862"/>
    </source>
</evidence>
<dbReference type="PANTHER" id="PTHR35807:SF1">
    <property type="entry name" value="TRANSCRIPTIONAL REGULATOR REDD"/>
    <property type="match status" value="1"/>
</dbReference>
<keyword evidence="3 9" id="KW-0238">DNA-binding</keyword>
<comment type="caution">
    <text evidence="9">The sequence shown here is derived from an EMBL/GenBank/DDBJ whole genome shotgun (WGS) entry which is preliminary data.</text>
</comment>
<dbReference type="GO" id="GO:0000160">
    <property type="term" value="P:phosphorelay signal transduction system"/>
    <property type="evidence" value="ECO:0007669"/>
    <property type="project" value="InterPro"/>
</dbReference>
<dbReference type="Gene3D" id="3.40.50.300">
    <property type="entry name" value="P-loop containing nucleotide triphosphate hydrolases"/>
    <property type="match status" value="1"/>
</dbReference>
<protein>
    <submittedName>
        <fullName evidence="9">DNA-binding SARP family transcriptional activator</fullName>
    </submittedName>
</protein>
<comment type="similarity">
    <text evidence="1">Belongs to the AfsR/DnrI/RedD regulatory family.</text>
</comment>
<dbReference type="InterPro" id="IPR036388">
    <property type="entry name" value="WH-like_DNA-bd_sf"/>
</dbReference>
<dbReference type="Proteomes" id="UP000237752">
    <property type="component" value="Unassembled WGS sequence"/>
</dbReference>
<reference evidence="9 10" key="1">
    <citation type="submission" date="2018-03" db="EMBL/GenBank/DDBJ databases">
        <title>Genomic Encyclopedia of Archaeal and Bacterial Type Strains, Phase II (KMG-II): from individual species to whole genera.</title>
        <authorList>
            <person name="Goeker M."/>
        </authorList>
    </citation>
    <scope>NUCLEOTIDE SEQUENCE [LARGE SCALE GENOMIC DNA]</scope>
    <source>
        <strain evidence="9 10">DSM 100065</strain>
    </source>
</reference>
<name>A0A2T1A033_9ACTN</name>
<dbReference type="SMART" id="SM00382">
    <property type="entry name" value="AAA"/>
    <property type="match status" value="1"/>
</dbReference>
<dbReference type="InterPro" id="IPR051677">
    <property type="entry name" value="AfsR-DnrI-RedD_regulator"/>
</dbReference>
<dbReference type="SUPFAM" id="SSF48452">
    <property type="entry name" value="TPR-like"/>
    <property type="match status" value="1"/>
</dbReference>
<accession>A0A2T1A033</accession>
<dbReference type="EMBL" id="PVUE01000007">
    <property type="protein sequence ID" value="PRZ41963.1"/>
    <property type="molecule type" value="Genomic_DNA"/>
</dbReference>
<dbReference type="SMART" id="SM00862">
    <property type="entry name" value="Trans_reg_C"/>
    <property type="match status" value="1"/>
</dbReference>
<feature type="domain" description="OmpR/PhoB-type" evidence="7">
    <location>
        <begin position="20"/>
        <end position="89"/>
    </location>
</feature>
<evidence type="ECO:0000256" key="5">
    <source>
        <dbReference type="SAM" id="MobiDB-lite"/>
    </source>
</evidence>
<feature type="domain" description="Bacterial transcriptional activator" evidence="8">
    <location>
        <begin position="96"/>
        <end position="241"/>
    </location>
</feature>
<evidence type="ECO:0000259" key="8">
    <source>
        <dbReference type="SMART" id="SM01043"/>
    </source>
</evidence>
<feature type="domain" description="AAA+ ATPase" evidence="6">
    <location>
        <begin position="291"/>
        <end position="469"/>
    </location>
</feature>